<dbReference type="EMBL" id="JACVVK020000248">
    <property type="protein sequence ID" value="KAK7482280.1"/>
    <property type="molecule type" value="Genomic_DNA"/>
</dbReference>
<dbReference type="PANTHER" id="PTHR46035:SF1">
    <property type="entry name" value="TETRATRICOPEPTIDE REPEAT PROTEIN 4"/>
    <property type="match status" value="1"/>
</dbReference>
<comment type="similarity">
    <text evidence="3">Belongs to the TTC4 family.</text>
</comment>
<feature type="compositionally biased region" description="Basic and acidic residues" evidence="4">
    <location>
        <begin position="213"/>
        <end position="226"/>
    </location>
</feature>
<evidence type="ECO:0000256" key="3">
    <source>
        <dbReference type="ARBA" id="ARBA00023602"/>
    </source>
</evidence>
<evidence type="ECO:0000313" key="6">
    <source>
        <dbReference type="EMBL" id="KAK7482280.1"/>
    </source>
</evidence>
<evidence type="ECO:0000259" key="5">
    <source>
        <dbReference type="Pfam" id="PF18972"/>
    </source>
</evidence>
<dbReference type="CDD" id="cd21380">
    <property type="entry name" value="CTWD_Cns1"/>
    <property type="match status" value="1"/>
</dbReference>
<dbReference type="Pfam" id="PF18972">
    <property type="entry name" value="Wheel"/>
    <property type="match status" value="1"/>
</dbReference>
<gene>
    <name evidence="6" type="ORF">BaRGS_00026523</name>
</gene>
<evidence type="ECO:0000256" key="1">
    <source>
        <dbReference type="ARBA" id="ARBA00022737"/>
    </source>
</evidence>
<feature type="domain" description="Cns1/TTC4 wheel" evidence="5">
    <location>
        <begin position="279"/>
        <end position="339"/>
    </location>
</feature>
<dbReference type="InterPro" id="IPR011990">
    <property type="entry name" value="TPR-like_helical_dom_sf"/>
</dbReference>
<keyword evidence="7" id="KW-1185">Reference proteome</keyword>
<keyword evidence="1" id="KW-0677">Repeat</keyword>
<protein>
    <recommendedName>
        <fullName evidence="5">Cns1/TTC4 wheel domain-containing protein</fullName>
    </recommendedName>
</protein>
<dbReference type="AlphaFoldDB" id="A0ABD0K629"/>
<keyword evidence="2" id="KW-0802">TPR repeat</keyword>
<feature type="region of interest" description="Disordered" evidence="4">
    <location>
        <begin position="207"/>
        <end position="226"/>
    </location>
</feature>
<name>A0ABD0K629_9CAEN</name>
<organism evidence="6 7">
    <name type="scientific">Batillaria attramentaria</name>
    <dbReference type="NCBI Taxonomy" id="370345"/>
    <lineage>
        <taxon>Eukaryota</taxon>
        <taxon>Metazoa</taxon>
        <taxon>Spiralia</taxon>
        <taxon>Lophotrochozoa</taxon>
        <taxon>Mollusca</taxon>
        <taxon>Gastropoda</taxon>
        <taxon>Caenogastropoda</taxon>
        <taxon>Sorbeoconcha</taxon>
        <taxon>Cerithioidea</taxon>
        <taxon>Batillariidae</taxon>
        <taxon>Batillaria</taxon>
    </lineage>
</organism>
<dbReference type="InterPro" id="IPR044059">
    <property type="entry name" value="Csn1/TTC4_wheel"/>
</dbReference>
<evidence type="ECO:0000313" key="7">
    <source>
        <dbReference type="Proteomes" id="UP001519460"/>
    </source>
</evidence>
<comment type="caution">
    <text evidence="6">The sequence shown here is derived from an EMBL/GenBank/DDBJ whole genome shotgun (WGS) entry which is preliminary data.</text>
</comment>
<accession>A0ABD0K629</accession>
<dbReference type="PANTHER" id="PTHR46035">
    <property type="entry name" value="TETRATRICOPEPTIDE REPEAT PROTEIN 4"/>
    <property type="match status" value="1"/>
</dbReference>
<dbReference type="SUPFAM" id="SSF48452">
    <property type="entry name" value="TPR-like"/>
    <property type="match status" value="1"/>
</dbReference>
<evidence type="ECO:0000256" key="2">
    <source>
        <dbReference type="ARBA" id="ARBA00022803"/>
    </source>
</evidence>
<sequence length="382" mass="44059">MSAKTPMTPEERAELIQRLQDDLEDFVAEQSKKAREKKLDEEPDDRTIDEIAEELKNHPAFMTDVDWSKPLSPEMEGLMALKYESENPVARANSYREEGNELFKKKDYRVAIDNYTEGIKSKSPDREQNAVLYTNRAAAQYHLGNYRTSFNDCIFARKFKPDHMKAIVRGALCCDKMNKHADTIRWCEAGLMVDGTNKELTQLKSKAKTAKQLQERDERKQALKEKKEEEAMAQLLEVIKARGVSVASIPRTAETAHLSQTMLTDLDPVHPSGAHVFQDKDGCLHWPVLFLYPEYGQTDFIQDFHENSTFLDHIQHMFGPGTEPAAWDEAHKYTPDSIQYNTLLEALRHKKYHVYKGTPSFMLMVKDSDFQQKFLKQYKIAT</sequence>
<reference evidence="6 7" key="1">
    <citation type="journal article" date="2023" name="Sci. Data">
        <title>Genome assembly of the Korean intertidal mud-creeper Batillaria attramentaria.</title>
        <authorList>
            <person name="Patra A.K."/>
            <person name="Ho P.T."/>
            <person name="Jun S."/>
            <person name="Lee S.J."/>
            <person name="Kim Y."/>
            <person name="Won Y.J."/>
        </authorList>
    </citation>
    <scope>NUCLEOTIDE SEQUENCE [LARGE SCALE GENOMIC DNA]</scope>
    <source>
        <strain evidence="6">Wonlab-2016</strain>
    </source>
</reference>
<proteinExistence type="inferred from homology"/>
<dbReference type="SMART" id="SM00028">
    <property type="entry name" value="TPR"/>
    <property type="match status" value="3"/>
</dbReference>
<dbReference type="Proteomes" id="UP001519460">
    <property type="component" value="Unassembled WGS sequence"/>
</dbReference>
<dbReference type="Gene3D" id="1.25.40.10">
    <property type="entry name" value="Tetratricopeptide repeat domain"/>
    <property type="match status" value="1"/>
</dbReference>
<dbReference type="InterPro" id="IPR019734">
    <property type="entry name" value="TPR_rpt"/>
</dbReference>
<evidence type="ECO:0000256" key="4">
    <source>
        <dbReference type="SAM" id="MobiDB-lite"/>
    </source>
</evidence>